<dbReference type="RefSeq" id="WP_012753958.1">
    <property type="nucleotide sequence ID" value="NC_012811.1"/>
</dbReference>
<name>C5B4X6_METEA</name>
<geneLocation type="plasmid" evidence="1 2">
    <name>megaplasmid</name>
</geneLocation>
<protein>
    <submittedName>
        <fullName evidence="1">Uncharacterized protein</fullName>
    </submittedName>
</protein>
<proteinExistence type="predicted"/>
<keyword evidence="1" id="KW-0614">Plasmid</keyword>
<evidence type="ECO:0000313" key="1">
    <source>
        <dbReference type="EMBL" id="ACS43508.1"/>
    </source>
</evidence>
<reference evidence="1 2" key="1">
    <citation type="journal article" date="2009" name="PLoS ONE">
        <title>Methylobacterium genome sequences: a reference blueprint to investigate microbial metabolism of C1 compounds from natural and industrial sources.</title>
        <authorList>
            <person name="Vuilleumier S."/>
            <person name="Chistoserdova L."/>
            <person name="Lee M.-C."/>
            <person name="Bringel F."/>
            <person name="Lajus A."/>
            <person name="Zhou Y."/>
            <person name="Gourion B."/>
            <person name="Barbe V."/>
            <person name="Chang J."/>
            <person name="Cruveiller S."/>
            <person name="Dossat C."/>
            <person name="Gillett W."/>
            <person name="Gruffaz C."/>
            <person name="Haugen E."/>
            <person name="Hourcade E."/>
            <person name="Levy R."/>
            <person name="Mangenot S."/>
            <person name="Muller E."/>
            <person name="Nadalig T."/>
            <person name="Pagni M."/>
            <person name="Penny C."/>
            <person name="Peyraud R."/>
            <person name="Robinson D.G."/>
            <person name="Roche D."/>
            <person name="Rouy Z."/>
            <person name="Saenampechek C."/>
            <person name="Salvignol G."/>
            <person name="Vallenet D."/>
            <person name="Wu Z."/>
            <person name="Marx C.J."/>
            <person name="Vorholt J.A."/>
            <person name="Olson M.V."/>
            <person name="Kaul R."/>
            <person name="Weissenbach J."/>
            <person name="Medigue C."/>
            <person name="Lidstrom M.E."/>
        </authorList>
    </citation>
    <scope>NUCLEOTIDE SEQUENCE [LARGE SCALE GENOMIC DNA]</scope>
    <source>
        <strain evidence="2">ATCC 14718 / DSM 1338 / JCM 2805 / NCIMB 9133 / AM1</strain>
    </source>
</reference>
<organism evidence="1 2">
    <name type="scientific">Methylorubrum extorquens (strain ATCC 14718 / DSM 1338 / JCM 2805 / NCIMB 9133 / AM1)</name>
    <name type="common">Methylobacterium extorquens</name>
    <dbReference type="NCBI Taxonomy" id="272630"/>
    <lineage>
        <taxon>Bacteria</taxon>
        <taxon>Pseudomonadati</taxon>
        <taxon>Pseudomonadota</taxon>
        <taxon>Alphaproteobacteria</taxon>
        <taxon>Hyphomicrobiales</taxon>
        <taxon>Methylobacteriaceae</taxon>
        <taxon>Methylorubrum</taxon>
    </lineage>
</organism>
<dbReference type="EMBL" id="CP001511">
    <property type="protein sequence ID" value="ACS43508.1"/>
    <property type="molecule type" value="Genomic_DNA"/>
</dbReference>
<evidence type="ECO:0000313" key="2">
    <source>
        <dbReference type="Proteomes" id="UP000009081"/>
    </source>
</evidence>
<accession>C5B4X6</accession>
<dbReference type="AlphaFoldDB" id="C5B4X6"/>
<dbReference type="HOGENOM" id="CLU_972567_0_0_5"/>
<gene>
    <name evidence="1" type="ordered locus">MexAM1_META2p0661</name>
</gene>
<dbReference type="Proteomes" id="UP000009081">
    <property type="component" value="Plasmid megaplasmid"/>
</dbReference>
<keyword evidence="2" id="KW-1185">Reference proteome</keyword>
<dbReference type="KEGG" id="mea:Mex_2p0661"/>
<sequence>MYAPDHKSFEGSLDQESRDYAFPLLTDSCERSFPITDRQALNHFLVYGPKSAARSRLLLDIAEAKVRRGSGLLHVSTLNDDIQTEIHDRTRAWSGFGQTAVSTYSGTDDTTSSSLLDKVFDDRWILFVRLPDPAKDAEAATKAEARFCADLMSLSKRVGEDFILSHWRRQYNGGARIFTHAPTPIVFDDASRYVGDLSGMQAAMFKGLGFSAIYGVEDDAAFGANDPKAAADVLRNAMTKVVMGDSIAVTCGLTPMPRLGAEFFRRTASVRDQRSRPRTLSQATAG</sequence>